<dbReference type="SUPFAM" id="SSF55120">
    <property type="entry name" value="Pseudouridine synthase"/>
    <property type="match status" value="1"/>
</dbReference>
<dbReference type="Gene3D" id="3.30.2350.10">
    <property type="entry name" value="Pseudouridine synthase"/>
    <property type="match status" value="1"/>
</dbReference>
<comment type="caution">
    <text evidence="5">The sequence shown here is derived from an EMBL/GenBank/DDBJ whole genome shotgun (WGS) entry which is preliminary data.</text>
</comment>
<dbReference type="Pfam" id="PF00849">
    <property type="entry name" value="PseudoU_synth_2"/>
    <property type="match status" value="1"/>
</dbReference>
<name>A0ABS7P2I6_9NOCA</name>
<protein>
    <recommendedName>
        <fullName evidence="2">RNA pseudouridylate synthase</fullName>
    </recommendedName>
    <alternativeName>
        <fullName evidence="3">RNA-uridine isomerase</fullName>
    </alternativeName>
</protein>
<gene>
    <name evidence="5" type="ORF">HQ603_07700</name>
</gene>
<dbReference type="PANTHER" id="PTHR21600">
    <property type="entry name" value="MITOCHONDRIAL RNA PSEUDOURIDINE SYNTHASE"/>
    <property type="match status" value="1"/>
</dbReference>
<dbReference type="InterPro" id="IPR020103">
    <property type="entry name" value="PsdUridine_synth_cat_dom_sf"/>
</dbReference>
<dbReference type="InterPro" id="IPR006224">
    <property type="entry name" value="PsdUridine_synth_RluA-like_CS"/>
</dbReference>
<dbReference type="PROSITE" id="PS01129">
    <property type="entry name" value="PSI_RLU"/>
    <property type="match status" value="1"/>
</dbReference>
<comment type="catalytic activity">
    <reaction evidence="1">
        <text>a uridine in RNA = a pseudouridine in RNA</text>
        <dbReference type="Rhea" id="RHEA:48348"/>
        <dbReference type="Rhea" id="RHEA-COMP:12068"/>
        <dbReference type="Rhea" id="RHEA-COMP:12069"/>
        <dbReference type="ChEBI" id="CHEBI:65314"/>
        <dbReference type="ChEBI" id="CHEBI:65315"/>
    </reaction>
</comment>
<dbReference type="InterPro" id="IPR006145">
    <property type="entry name" value="PsdUridine_synth_RsuA/RluA"/>
</dbReference>
<proteinExistence type="predicted"/>
<evidence type="ECO:0000313" key="6">
    <source>
        <dbReference type="Proteomes" id="UP000825228"/>
    </source>
</evidence>
<dbReference type="PANTHER" id="PTHR21600:SF84">
    <property type="entry name" value="PSEUDOURIDINE SYNTHASE RSUA_RLUA-LIKE DOMAIN-CONTAINING PROTEIN"/>
    <property type="match status" value="1"/>
</dbReference>
<dbReference type="RefSeq" id="WP_222683933.1">
    <property type="nucleotide sequence ID" value="NZ_JABUBT010000024.1"/>
</dbReference>
<feature type="domain" description="Pseudouridine synthase RsuA/RluA-like" evidence="4">
    <location>
        <begin position="97"/>
        <end position="244"/>
    </location>
</feature>
<evidence type="ECO:0000313" key="5">
    <source>
        <dbReference type="EMBL" id="MBY6366633.1"/>
    </source>
</evidence>
<evidence type="ECO:0000256" key="2">
    <source>
        <dbReference type="ARBA" id="ARBA00031870"/>
    </source>
</evidence>
<keyword evidence="6" id="KW-1185">Reference proteome</keyword>
<evidence type="ECO:0000256" key="1">
    <source>
        <dbReference type="ARBA" id="ARBA00000073"/>
    </source>
</evidence>
<evidence type="ECO:0000256" key="3">
    <source>
        <dbReference type="ARBA" id="ARBA00033164"/>
    </source>
</evidence>
<reference evidence="5 6" key="1">
    <citation type="submission" date="2020-06" db="EMBL/GenBank/DDBJ databases">
        <title>Taxonomy, biology and ecology of Rhodococcus bacteria occurring in California pistachio and other woody hosts as revealed by genome sequence analyses.</title>
        <authorList>
            <person name="Gai Y."/>
            <person name="Riely B."/>
        </authorList>
    </citation>
    <scope>NUCLEOTIDE SEQUENCE [LARGE SCALE GENOMIC DNA]</scope>
    <source>
        <strain evidence="5 6">BP-281</strain>
    </source>
</reference>
<dbReference type="EMBL" id="JABUBU010000003">
    <property type="protein sequence ID" value="MBY6366633.1"/>
    <property type="molecule type" value="Genomic_DNA"/>
</dbReference>
<sequence>MRAGVTPLPFRDGLPPLRIRLPHGAHPPTTLDYLAALEPPEPWADRMAAGEVVDERGRPWTPESAYRPGAFVWFHRTPVPEVPVPFDLEILHRDEAIVVVDKPHFLATIPRGRHVTETATVRLRRMLDDPDLTPAHRLDRATAGVLLFTTAPRFRRAYQDLFVPGGGAVKEYEALAGYDPALEFPRTLRSRILKEHGVMTAVEVPGEPNSETRIDLLDRRGEHARYRLRPRTGRTHQLRIHLSSLGIPIVGDPFYPEFVSVPADDFSTPLQLVARGLEFDDPLTGQRREFVSRRPPTGGP</sequence>
<accession>A0ABS7P2I6</accession>
<dbReference type="Proteomes" id="UP000825228">
    <property type="component" value="Unassembled WGS sequence"/>
</dbReference>
<organism evidence="5 6">
    <name type="scientific">Rhodococcoides corynebacterioides</name>
    <dbReference type="NCBI Taxonomy" id="53972"/>
    <lineage>
        <taxon>Bacteria</taxon>
        <taxon>Bacillati</taxon>
        <taxon>Actinomycetota</taxon>
        <taxon>Actinomycetes</taxon>
        <taxon>Mycobacteriales</taxon>
        <taxon>Nocardiaceae</taxon>
        <taxon>Rhodococcoides</taxon>
    </lineage>
</organism>
<dbReference type="InterPro" id="IPR050188">
    <property type="entry name" value="RluA_PseudoU_synthase"/>
</dbReference>
<evidence type="ECO:0000259" key="4">
    <source>
        <dbReference type="Pfam" id="PF00849"/>
    </source>
</evidence>